<sequence>MLAPQLDWILPVAHPLLHMQTHTPSPCPMLVKLSSTVALPPGPRFPAVGAVCLLPLAPPIPFPILSRLVPHHELVAPGT</sequence>
<protein>
    <submittedName>
        <fullName evidence="1">Uncharacterized protein</fullName>
    </submittedName>
</protein>
<dbReference type="EMBL" id="NKCI01000158">
    <property type="protein sequence ID" value="RSL50800.1"/>
    <property type="molecule type" value="Genomic_DNA"/>
</dbReference>
<accession>A0A428PCJ4</accession>
<keyword evidence="2" id="KW-1185">Reference proteome</keyword>
<dbReference type="AlphaFoldDB" id="A0A428PCJ4"/>
<reference evidence="1 2" key="1">
    <citation type="submission" date="2017-06" db="EMBL/GenBank/DDBJ databases">
        <title>Comparative genomic analysis of Ambrosia Fusariam Clade fungi.</title>
        <authorList>
            <person name="Stajich J.E."/>
            <person name="Carrillo J."/>
            <person name="Kijimoto T."/>
            <person name="Eskalen A."/>
            <person name="O'Donnell K."/>
            <person name="Kasson M."/>
        </authorList>
    </citation>
    <scope>NUCLEOTIDE SEQUENCE [LARGE SCALE GENOMIC DNA]</scope>
    <source>
        <strain evidence="1 2">NRRL62584</strain>
    </source>
</reference>
<evidence type="ECO:0000313" key="1">
    <source>
        <dbReference type="EMBL" id="RSL50800.1"/>
    </source>
</evidence>
<proteinExistence type="predicted"/>
<evidence type="ECO:0000313" key="2">
    <source>
        <dbReference type="Proteomes" id="UP000288168"/>
    </source>
</evidence>
<organism evidence="1 2">
    <name type="scientific">Fusarium duplospermum</name>
    <dbReference type="NCBI Taxonomy" id="1325734"/>
    <lineage>
        <taxon>Eukaryota</taxon>
        <taxon>Fungi</taxon>
        <taxon>Dikarya</taxon>
        <taxon>Ascomycota</taxon>
        <taxon>Pezizomycotina</taxon>
        <taxon>Sordariomycetes</taxon>
        <taxon>Hypocreomycetidae</taxon>
        <taxon>Hypocreales</taxon>
        <taxon>Nectriaceae</taxon>
        <taxon>Fusarium</taxon>
        <taxon>Fusarium solani species complex</taxon>
    </lineage>
</organism>
<dbReference type="Proteomes" id="UP000288168">
    <property type="component" value="Unassembled WGS sequence"/>
</dbReference>
<gene>
    <name evidence="1" type="ORF">CEP54_011765</name>
</gene>
<comment type="caution">
    <text evidence="1">The sequence shown here is derived from an EMBL/GenBank/DDBJ whole genome shotgun (WGS) entry which is preliminary data.</text>
</comment>
<name>A0A428PCJ4_9HYPO</name>